<gene>
    <name evidence="1" type="ORF">BFC18_06460</name>
</gene>
<organism evidence="1 2">
    <name type="scientific">Alteromonas confluentis</name>
    <dbReference type="NCBI Taxonomy" id="1656094"/>
    <lineage>
        <taxon>Bacteria</taxon>
        <taxon>Pseudomonadati</taxon>
        <taxon>Pseudomonadota</taxon>
        <taxon>Gammaproteobacteria</taxon>
        <taxon>Alteromonadales</taxon>
        <taxon>Alteromonadaceae</taxon>
        <taxon>Alteromonas/Salinimonas group</taxon>
        <taxon>Alteromonas</taxon>
    </lineage>
</organism>
<dbReference type="AlphaFoldDB" id="A0A1E7ZEB4"/>
<dbReference type="Proteomes" id="UP000175691">
    <property type="component" value="Unassembled WGS sequence"/>
</dbReference>
<dbReference type="InterPro" id="IPR013324">
    <property type="entry name" value="RNA_pol_sigma_r3/r4-like"/>
</dbReference>
<reference evidence="1 2" key="1">
    <citation type="submission" date="2016-08" db="EMBL/GenBank/DDBJ databases">
        <authorList>
            <person name="Seilhamer J.J."/>
        </authorList>
    </citation>
    <scope>NUCLEOTIDE SEQUENCE [LARGE SCALE GENOMIC DNA]</scope>
    <source>
        <strain evidence="1 2">KCTC 42603</strain>
    </source>
</reference>
<evidence type="ECO:0000313" key="2">
    <source>
        <dbReference type="Proteomes" id="UP000175691"/>
    </source>
</evidence>
<proteinExistence type="predicted"/>
<dbReference type="EMBL" id="MDHN01000010">
    <property type="protein sequence ID" value="OFC71792.1"/>
    <property type="molecule type" value="Genomic_DNA"/>
</dbReference>
<accession>A0A1E7ZEB4</accession>
<evidence type="ECO:0008006" key="3">
    <source>
        <dbReference type="Google" id="ProtNLM"/>
    </source>
</evidence>
<dbReference type="STRING" id="1656094.BFC18_06460"/>
<evidence type="ECO:0000313" key="1">
    <source>
        <dbReference type="EMBL" id="OFC71792.1"/>
    </source>
</evidence>
<protein>
    <recommendedName>
        <fullName evidence="3">RNA polymerase sigma-70 region 4 domain-containing protein</fullName>
    </recommendedName>
</protein>
<name>A0A1E7ZEB4_9ALTE</name>
<keyword evidence="2" id="KW-1185">Reference proteome</keyword>
<comment type="caution">
    <text evidence="1">The sequence shown here is derived from an EMBL/GenBank/DDBJ whole genome shotgun (WGS) entry which is preliminary data.</text>
</comment>
<dbReference type="RefSeq" id="WP_070124132.1">
    <property type="nucleotide sequence ID" value="NZ_MDHN01000010.1"/>
</dbReference>
<dbReference type="SUPFAM" id="SSF88659">
    <property type="entry name" value="Sigma3 and sigma4 domains of RNA polymerase sigma factors"/>
    <property type="match status" value="1"/>
</dbReference>
<sequence length="70" mass="7842">MANPAKINPEIEIGLTALCLHAQPDVTLTRQEIADVCNCSDQAIREIEIRALKKATVRARRMGLHEFLED</sequence>